<dbReference type="SUPFAM" id="SSF53474">
    <property type="entry name" value="alpha/beta-Hydrolases"/>
    <property type="match status" value="1"/>
</dbReference>
<dbReference type="GO" id="GO:0016787">
    <property type="term" value="F:hydrolase activity"/>
    <property type="evidence" value="ECO:0007669"/>
    <property type="project" value="UniProtKB-KW"/>
</dbReference>
<dbReference type="Gene3D" id="3.40.50.1820">
    <property type="entry name" value="alpha/beta hydrolase"/>
    <property type="match status" value="1"/>
</dbReference>
<comment type="caution">
    <text evidence="2">The sequence shown here is derived from an EMBL/GenBank/DDBJ whole genome shotgun (WGS) entry which is preliminary data.</text>
</comment>
<evidence type="ECO:0000313" key="3">
    <source>
        <dbReference type="Proteomes" id="UP000218934"/>
    </source>
</evidence>
<dbReference type="AlphaFoldDB" id="A0A2A4FRS6"/>
<dbReference type="Gene3D" id="1.20.1440.110">
    <property type="entry name" value="acylaminoacyl peptidase"/>
    <property type="match status" value="1"/>
</dbReference>
<dbReference type="PANTHER" id="PTHR22946:SF12">
    <property type="entry name" value="CONIDIAL PIGMENT BIOSYNTHESIS PROTEIN AYG1 (AFU_ORTHOLOGUE AFUA_2G17550)"/>
    <property type="match status" value="1"/>
</dbReference>
<proteinExistence type="predicted"/>
<reference evidence="2 3" key="1">
    <citation type="submission" date="2017-09" db="EMBL/GenBank/DDBJ databases">
        <title>The Catabolism of 3,6-Dichlorosalicylic acid is Initiated by the Cytochrome P450 Monooxygenase DsmABC in Rhizorhabdus dicambivorans Ndbn-20.</title>
        <authorList>
            <person name="Na L."/>
        </authorList>
    </citation>
    <scope>NUCLEOTIDE SEQUENCE [LARGE SCALE GENOMIC DNA]</scope>
    <source>
        <strain evidence="2 3">Ndbn-20m</strain>
    </source>
</reference>
<sequence>MFEPFPGNYIWSLSVNIALSMGGEIGEIDIANRKVAEAAKQGADHGTKAFFEAWRDMAEKVAALGEEDEANGRPLSASRKYARAVAYYIVCERMQDRDHAPRKEAYRRMLELRDRMIATGGLNCEVVSFSYEGRTLSGLFVRAGGVDGPAPCMIHCNGLDSIKEMLYLSETAQEMSRRGIASLLIDQPGVGEALRLEGLTAIHDSERWAGAAIDYLETRREVDARRIGIVGISLGGYFAPRAAAFEPRLSLCVSWGGNHDWGEIQRRRMRREGDHPVPHYWNHVLWVWGQPDVDSFMKYAENVCLDGVVEKIRAPYLVTHGAGDRQIPLEFAHKSHDQAVNSAHRELRIFTEREGGVEHVAADNMEPSRSFICDWVREQFAAGARS</sequence>
<keyword evidence="3" id="KW-1185">Reference proteome</keyword>
<evidence type="ECO:0000313" key="2">
    <source>
        <dbReference type="EMBL" id="PCE40402.1"/>
    </source>
</evidence>
<dbReference type="InterPro" id="IPR029058">
    <property type="entry name" value="AB_hydrolase_fold"/>
</dbReference>
<evidence type="ECO:0000256" key="1">
    <source>
        <dbReference type="ARBA" id="ARBA00022801"/>
    </source>
</evidence>
<protein>
    <submittedName>
        <fullName evidence="2">Alpha/beta hydrolase</fullName>
    </submittedName>
</protein>
<gene>
    <name evidence="2" type="ORF">COO09_20710</name>
</gene>
<dbReference type="InterPro" id="IPR010520">
    <property type="entry name" value="FrsA-like"/>
</dbReference>
<dbReference type="OrthoDB" id="217645at2"/>
<keyword evidence="1 2" id="KW-0378">Hydrolase</keyword>
<name>A0A2A4FRS6_9SPHN</name>
<dbReference type="Pfam" id="PF06500">
    <property type="entry name" value="FrsA-like"/>
    <property type="match status" value="1"/>
</dbReference>
<dbReference type="InterPro" id="IPR050261">
    <property type="entry name" value="FrsA_esterase"/>
</dbReference>
<organism evidence="2 3">
    <name type="scientific">Rhizorhabdus dicambivorans</name>
    <dbReference type="NCBI Taxonomy" id="1850238"/>
    <lineage>
        <taxon>Bacteria</taxon>
        <taxon>Pseudomonadati</taxon>
        <taxon>Pseudomonadota</taxon>
        <taxon>Alphaproteobacteria</taxon>
        <taxon>Sphingomonadales</taxon>
        <taxon>Sphingomonadaceae</taxon>
        <taxon>Rhizorhabdus</taxon>
    </lineage>
</organism>
<dbReference type="KEGG" id="rdi:CMV14_19735"/>
<accession>A0A2A4FRS6</accession>
<dbReference type="Proteomes" id="UP000218934">
    <property type="component" value="Unassembled WGS sequence"/>
</dbReference>
<dbReference type="RefSeq" id="WP_066966095.1">
    <property type="nucleotide sequence ID" value="NZ_CP023449.1"/>
</dbReference>
<dbReference type="EMBL" id="NWUF01000029">
    <property type="protein sequence ID" value="PCE40402.1"/>
    <property type="molecule type" value="Genomic_DNA"/>
</dbReference>
<dbReference type="PANTHER" id="PTHR22946">
    <property type="entry name" value="DIENELACTONE HYDROLASE DOMAIN-CONTAINING PROTEIN-RELATED"/>
    <property type="match status" value="1"/>
</dbReference>